<keyword evidence="9 10" id="KW-0472">Membrane</keyword>
<evidence type="ECO:0000259" key="11">
    <source>
        <dbReference type="PROSITE" id="PS51202"/>
    </source>
</evidence>
<keyword evidence="2" id="KW-0813">Transport</keyword>
<dbReference type="Pfam" id="PF02080">
    <property type="entry name" value="TrkA_C"/>
    <property type="match status" value="1"/>
</dbReference>
<accession>A0A1M6RM22</accession>
<keyword evidence="13" id="KW-1185">Reference proteome</keyword>
<dbReference type="GO" id="GO:0005886">
    <property type="term" value="C:plasma membrane"/>
    <property type="evidence" value="ECO:0007669"/>
    <property type="project" value="UniProtKB-SubCell"/>
</dbReference>
<evidence type="ECO:0000256" key="6">
    <source>
        <dbReference type="ARBA" id="ARBA00022692"/>
    </source>
</evidence>
<feature type="transmembrane region" description="Helical" evidence="10">
    <location>
        <begin position="271"/>
        <end position="293"/>
    </location>
</feature>
<keyword evidence="8" id="KW-0406">Ion transport</keyword>
<dbReference type="PROSITE" id="PS51202">
    <property type="entry name" value="RCK_C"/>
    <property type="match status" value="1"/>
</dbReference>
<keyword evidence="5" id="KW-0633">Potassium transport</keyword>
<reference evidence="13" key="1">
    <citation type="submission" date="2016-11" db="EMBL/GenBank/DDBJ databases">
        <authorList>
            <person name="Varghese N."/>
            <person name="Submissions S."/>
        </authorList>
    </citation>
    <scope>NUCLEOTIDE SEQUENCE [LARGE SCALE GENOMIC DNA]</scope>
    <source>
        <strain evidence="13">DSM 16478</strain>
    </source>
</reference>
<evidence type="ECO:0000256" key="5">
    <source>
        <dbReference type="ARBA" id="ARBA00022538"/>
    </source>
</evidence>
<feature type="transmembrane region" description="Helical" evidence="10">
    <location>
        <begin position="242"/>
        <end position="259"/>
    </location>
</feature>
<dbReference type="InterPro" id="IPR006037">
    <property type="entry name" value="RCK_C"/>
</dbReference>
<evidence type="ECO:0000256" key="7">
    <source>
        <dbReference type="ARBA" id="ARBA00022989"/>
    </source>
</evidence>
<dbReference type="GO" id="GO:0006813">
    <property type="term" value="P:potassium ion transport"/>
    <property type="evidence" value="ECO:0007669"/>
    <property type="project" value="UniProtKB-KW"/>
</dbReference>
<organism evidence="12 13">
    <name type="scientific">Maribacter aquivivus</name>
    <dbReference type="NCBI Taxonomy" id="228958"/>
    <lineage>
        <taxon>Bacteria</taxon>
        <taxon>Pseudomonadati</taxon>
        <taxon>Bacteroidota</taxon>
        <taxon>Flavobacteriia</taxon>
        <taxon>Flavobacteriales</taxon>
        <taxon>Flavobacteriaceae</taxon>
        <taxon>Maribacter</taxon>
    </lineage>
</organism>
<dbReference type="AlphaFoldDB" id="A0A1M6RM22"/>
<dbReference type="Gene3D" id="3.30.70.1450">
    <property type="entry name" value="Regulator of K+ conductance, C-terminal domain"/>
    <property type="match status" value="1"/>
</dbReference>
<feature type="transmembrane region" description="Helical" evidence="10">
    <location>
        <begin position="335"/>
        <end position="355"/>
    </location>
</feature>
<gene>
    <name evidence="12" type="ORF">SAMN04488007_2781</name>
</gene>
<keyword evidence="7 10" id="KW-1133">Transmembrane helix</keyword>
<evidence type="ECO:0000256" key="8">
    <source>
        <dbReference type="ARBA" id="ARBA00023065"/>
    </source>
</evidence>
<feature type="transmembrane region" description="Helical" evidence="10">
    <location>
        <begin position="91"/>
        <end position="112"/>
    </location>
</feature>
<dbReference type="GO" id="GO:1902600">
    <property type="term" value="P:proton transmembrane transport"/>
    <property type="evidence" value="ECO:0007669"/>
    <property type="project" value="InterPro"/>
</dbReference>
<dbReference type="STRING" id="228958.SAMN04488007_2781"/>
<dbReference type="OrthoDB" id="9810759at2"/>
<evidence type="ECO:0000256" key="2">
    <source>
        <dbReference type="ARBA" id="ARBA00022448"/>
    </source>
</evidence>
<dbReference type="GO" id="GO:0008324">
    <property type="term" value="F:monoatomic cation transmembrane transporter activity"/>
    <property type="evidence" value="ECO:0007669"/>
    <property type="project" value="InterPro"/>
</dbReference>
<dbReference type="Pfam" id="PF00999">
    <property type="entry name" value="Na_H_Exchanger"/>
    <property type="match status" value="1"/>
</dbReference>
<dbReference type="RefSeq" id="WP_073245091.1">
    <property type="nucleotide sequence ID" value="NZ_FQZX01000002.1"/>
</dbReference>
<evidence type="ECO:0000313" key="12">
    <source>
        <dbReference type="EMBL" id="SHK33450.1"/>
    </source>
</evidence>
<dbReference type="PANTHER" id="PTHR32507:SF7">
    <property type="entry name" value="K(+)_H(+) ANTIPORTER NHAP2"/>
    <property type="match status" value="1"/>
</dbReference>
<dbReference type="GO" id="GO:0015297">
    <property type="term" value="F:antiporter activity"/>
    <property type="evidence" value="ECO:0007669"/>
    <property type="project" value="UniProtKB-KW"/>
</dbReference>
<feature type="domain" description="RCK C-terminal" evidence="11">
    <location>
        <begin position="404"/>
        <end position="486"/>
    </location>
</feature>
<sequence>MNLTIENILLVGSILLFISIIVGKTSYKFGVPTLILFLAIGMLAGSDGIGGIRFDDPKLAQFIGIVSLNFILFSGGLDTNWKAVKPILKEGIMLSTLGVLLTALTLGTFVYYVTDFTIYESMLLGSIVSSTDAAAVFSILRSKNLALKSNLRPTLELESGSNDPMAYVLTLAFLTLVINQDLSVLSIIPLFLKQMILGGIGGFAFGKLSEIIINKIKLGFEGLYPVLVIALMFITFSATDAVGGNGFLAIYICAVYLGNQDLIHKSTILKMFDGMAWLMQIVLFLTLGLLVFPSQIVPYLGIGLLISVFLILVARPVSVFLSLMFFKMKMGRRFYISWVGLRGAVPIVFATYPLLAGIDKANIIFSIVFFISVSSVLIQGTTLSIFAKWLNVALPDEVKPIAENDRYILNLPKSAMEEVIILPNSFAVNKRIIDLHFPRAAFIVMIKRDGTFVRPGGSTIIEADDILVLLLDNEEILKEVNVILNQAVIA</sequence>
<proteinExistence type="predicted"/>
<evidence type="ECO:0000256" key="3">
    <source>
        <dbReference type="ARBA" id="ARBA00022449"/>
    </source>
</evidence>
<evidence type="ECO:0000256" key="1">
    <source>
        <dbReference type="ARBA" id="ARBA00004651"/>
    </source>
</evidence>
<protein>
    <submittedName>
        <fullName evidence="12">Cell volume regulation protein A</fullName>
    </submittedName>
</protein>
<feature type="transmembrane region" description="Helical" evidence="10">
    <location>
        <begin position="299"/>
        <end position="323"/>
    </location>
</feature>
<keyword evidence="5" id="KW-0630">Potassium</keyword>
<name>A0A1M6RM22_9FLAO</name>
<dbReference type="InterPro" id="IPR006153">
    <property type="entry name" value="Cation/H_exchanger_TM"/>
</dbReference>
<feature type="transmembrane region" description="Helical" evidence="10">
    <location>
        <begin position="184"/>
        <end position="206"/>
    </location>
</feature>
<keyword evidence="6 10" id="KW-0812">Transmembrane</keyword>
<feature type="transmembrane region" description="Helical" evidence="10">
    <location>
        <begin position="218"/>
        <end position="236"/>
    </location>
</feature>
<evidence type="ECO:0000313" key="13">
    <source>
        <dbReference type="Proteomes" id="UP000184314"/>
    </source>
</evidence>
<evidence type="ECO:0000256" key="9">
    <source>
        <dbReference type="ARBA" id="ARBA00023136"/>
    </source>
</evidence>
<comment type="subcellular location">
    <subcellularLocation>
        <location evidence="1">Cell membrane</location>
        <topology evidence="1">Multi-pass membrane protein</topology>
    </subcellularLocation>
</comment>
<dbReference type="SUPFAM" id="SSF116726">
    <property type="entry name" value="TrkA C-terminal domain-like"/>
    <property type="match status" value="1"/>
</dbReference>
<dbReference type="EMBL" id="FQZX01000002">
    <property type="protein sequence ID" value="SHK33450.1"/>
    <property type="molecule type" value="Genomic_DNA"/>
</dbReference>
<feature type="transmembrane region" description="Helical" evidence="10">
    <location>
        <begin position="34"/>
        <end position="54"/>
    </location>
</feature>
<dbReference type="NCBIfam" id="NF003715">
    <property type="entry name" value="PRK05326.1-2"/>
    <property type="match status" value="1"/>
</dbReference>
<feature type="transmembrane region" description="Helical" evidence="10">
    <location>
        <begin position="118"/>
        <end position="140"/>
    </location>
</feature>
<feature type="transmembrane region" description="Helical" evidence="10">
    <location>
        <begin position="60"/>
        <end position="79"/>
    </location>
</feature>
<dbReference type="Gene3D" id="1.20.1530.20">
    <property type="match status" value="1"/>
</dbReference>
<dbReference type="InterPro" id="IPR038770">
    <property type="entry name" value="Na+/solute_symporter_sf"/>
</dbReference>
<evidence type="ECO:0000256" key="4">
    <source>
        <dbReference type="ARBA" id="ARBA00022475"/>
    </source>
</evidence>
<evidence type="ECO:0000256" key="10">
    <source>
        <dbReference type="SAM" id="Phobius"/>
    </source>
</evidence>
<feature type="transmembrane region" description="Helical" evidence="10">
    <location>
        <begin position="6"/>
        <end position="22"/>
    </location>
</feature>
<keyword evidence="3" id="KW-0050">Antiport</keyword>
<dbReference type="PANTHER" id="PTHR32507">
    <property type="entry name" value="NA(+)/H(+) ANTIPORTER 1"/>
    <property type="match status" value="1"/>
</dbReference>
<dbReference type="Proteomes" id="UP000184314">
    <property type="component" value="Unassembled WGS sequence"/>
</dbReference>
<keyword evidence="4" id="KW-1003">Cell membrane</keyword>
<dbReference type="NCBIfam" id="NF003716">
    <property type="entry name" value="PRK05326.1-3"/>
    <property type="match status" value="1"/>
</dbReference>
<dbReference type="InterPro" id="IPR036721">
    <property type="entry name" value="RCK_C_sf"/>
</dbReference>
<feature type="transmembrane region" description="Helical" evidence="10">
    <location>
        <begin position="361"/>
        <end position="378"/>
    </location>
</feature>